<dbReference type="InterPro" id="IPR036047">
    <property type="entry name" value="F-box-like_dom_sf"/>
</dbReference>
<evidence type="ECO:0000313" key="5">
    <source>
        <dbReference type="EMBL" id="KAF8731990.1"/>
    </source>
</evidence>
<dbReference type="PANTHER" id="PTHR31111">
    <property type="entry name" value="BNAA05G37150D PROTEIN-RELATED"/>
    <property type="match status" value="1"/>
</dbReference>
<feature type="domain" description="F-box associated beta-propeller type 3" evidence="3">
    <location>
        <begin position="172"/>
        <end position="334"/>
    </location>
</feature>
<evidence type="ECO:0000313" key="6">
    <source>
        <dbReference type="Proteomes" id="UP000636709"/>
    </source>
</evidence>
<gene>
    <name evidence="5" type="ORF">HU200_015940</name>
</gene>
<dbReference type="InterPro" id="IPR013187">
    <property type="entry name" value="F-box-assoc_dom_typ3"/>
</dbReference>
<feature type="domain" description="F-box" evidence="4">
    <location>
        <begin position="384"/>
        <end position="404"/>
    </location>
</feature>
<proteinExistence type="predicted"/>
<organism evidence="5 6">
    <name type="scientific">Digitaria exilis</name>
    <dbReference type="NCBI Taxonomy" id="1010633"/>
    <lineage>
        <taxon>Eukaryota</taxon>
        <taxon>Viridiplantae</taxon>
        <taxon>Streptophyta</taxon>
        <taxon>Embryophyta</taxon>
        <taxon>Tracheophyta</taxon>
        <taxon>Spermatophyta</taxon>
        <taxon>Magnoliopsida</taxon>
        <taxon>Liliopsida</taxon>
        <taxon>Poales</taxon>
        <taxon>Poaceae</taxon>
        <taxon>PACMAD clade</taxon>
        <taxon>Panicoideae</taxon>
        <taxon>Panicodae</taxon>
        <taxon>Paniceae</taxon>
        <taxon>Anthephorinae</taxon>
        <taxon>Digitaria</taxon>
    </lineage>
</organism>
<dbReference type="OrthoDB" id="666248at2759"/>
<evidence type="ECO:0000256" key="1">
    <source>
        <dbReference type="SAM" id="MobiDB-lite"/>
    </source>
</evidence>
<accession>A0A835F8Z9</accession>
<evidence type="ECO:0000259" key="4">
    <source>
        <dbReference type="Pfam" id="PF12937"/>
    </source>
</evidence>
<dbReference type="InterPro" id="IPR001810">
    <property type="entry name" value="F-box_dom"/>
</dbReference>
<dbReference type="EMBL" id="JACEFO010001605">
    <property type="protein sequence ID" value="KAF8731990.1"/>
    <property type="molecule type" value="Genomic_DNA"/>
</dbReference>
<dbReference type="SUPFAM" id="SSF81383">
    <property type="entry name" value="F-box domain"/>
    <property type="match status" value="2"/>
</dbReference>
<keyword evidence="6" id="KW-1185">Reference proteome</keyword>
<evidence type="ECO:0008006" key="7">
    <source>
        <dbReference type="Google" id="ProtNLM"/>
    </source>
</evidence>
<dbReference type="AlphaFoldDB" id="A0A835F8Z9"/>
<evidence type="ECO:0000259" key="2">
    <source>
        <dbReference type="Pfam" id="PF00646"/>
    </source>
</evidence>
<sequence>MVLFTLLTTVLPTDVLREVLLRLPADVLCRLRLVLFMDMFGDIVKRIPIMERDWDDYMVSPTSEHESRGGLVISSLALLGQIIPSTGQYKVLRIQRTRRTRTKVLLYLPADELCRLRLVCWSWWSLTSDPIFAKAHSSRHPLIVGLRHNRGFYDVHFVDPFSGNVVKQIPTGRSWYVHRVSTDHGRLCISGHDRYDPEKNLVLNPANGAIIMLPTTSIVTKYVKESTSYGWSTCLLGWVPSTGEYKVLRMRHRHGCRNLLDDVELDYHIATLGGDGNRPSCWRVMPHPPVTVAIGSLDRVVVKGVAYFLLDLWYWRAKSDDIVEFDLATEEWRYPTLRGPFTSHKINVEEEDRHALQRNGNKRSKLHAPFAAANDCILPTDVLRDLCRLRLVCRSWRSLTSDPFFAKAHLSRHPLIPDDHRDLEVQFLDPSSGGIVKRILMVGPEECYELSVHHWRVCISNRCPDKAYMLNPAAGSFTMLPTSCEVTEHENNRTIKYVSVLGWVPSTGEYKALRIRHGHGPEQSYHIATLGTDGSGGGKEASAAPGTS</sequence>
<evidence type="ECO:0000259" key="3">
    <source>
        <dbReference type="Pfam" id="PF08268"/>
    </source>
</evidence>
<protein>
    <recommendedName>
        <fullName evidence="7">F-box domain-containing protein</fullName>
    </recommendedName>
</protein>
<comment type="caution">
    <text evidence="5">The sequence shown here is derived from an EMBL/GenBank/DDBJ whole genome shotgun (WGS) entry which is preliminary data.</text>
</comment>
<reference evidence="5" key="1">
    <citation type="submission" date="2020-07" db="EMBL/GenBank/DDBJ databases">
        <title>Genome sequence and genetic diversity analysis of an under-domesticated orphan crop, white fonio (Digitaria exilis).</title>
        <authorList>
            <person name="Bennetzen J.L."/>
            <person name="Chen S."/>
            <person name="Ma X."/>
            <person name="Wang X."/>
            <person name="Yssel A.E.J."/>
            <person name="Chaluvadi S.R."/>
            <person name="Johnson M."/>
            <person name="Gangashetty P."/>
            <person name="Hamidou F."/>
            <person name="Sanogo M.D."/>
            <person name="Zwaenepoel A."/>
            <person name="Wallace J."/>
            <person name="Van De Peer Y."/>
            <person name="Van Deynze A."/>
        </authorList>
    </citation>
    <scope>NUCLEOTIDE SEQUENCE</scope>
    <source>
        <tissue evidence="5">Leaves</tissue>
    </source>
</reference>
<dbReference type="Pfam" id="PF08268">
    <property type="entry name" value="FBA_3"/>
    <property type="match status" value="1"/>
</dbReference>
<name>A0A835F8Z9_9POAL</name>
<dbReference type="Pfam" id="PF12937">
    <property type="entry name" value="F-box-like"/>
    <property type="match status" value="1"/>
</dbReference>
<dbReference type="Pfam" id="PF00646">
    <property type="entry name" value="F-box"/>
    <property type="match status" value="1"/>
</dbReference>
<feature type="domain" description="F-box" evidence="2">
    <location>
        <begin position="103"/>
        <end position="129"/>
    </location>
</feature>
<dbReference type="Proteomes" id="UP000636709">
    <property type="component" value="Unassembled WGS sequence"/>
</dbReference>
<feature type="region of interest" description="Disordered" evidence="1">
    <location>
        <begin position="529"/>
        <end position="548"/>
    </location>
</feature>
<dbReference type="PANTHER" id="PTHR31111:SF133">
    <property type="entry name" value="OS07G0196600 PROTEIN"/>
    <property type="match status" value="1"/>
</dbReference>